<dbReference type="OrthoDB" id="5853619at2759"/>
<dbReference type="InterPro" id="IPR024970">
    <property type="entry name" value="Maelstrom"/>
</dbReference>
<dbReference type="Pfam" id="PF13017">
    <property type="entry name" value="Maelstrom"/>
    <property type="match status" value="1"/>
</dbReference>
<keyword evidence="6" id="KW-1185">Reference proteome</keyword>
<evidence type="ECO:0000256" key="1">
    <source>
        <dbReference type="ARBA" id="ARBA00007057"/>
    </source>
</evidence>
<organism evidence="5 6">
    <name type="scientific">Acanthocheilonema viteae</name>
    <name type="common">Filarial nematode worm</name>
    <name type="synonym">Dipetalonema viteae</name>
    <dbReference type="NCBI Taxonomy" id="6277"/>
    <lineage>
        <taxon>Eukaryota</taxon>
        <taxon>Metazoa</taxon>
        <taxon>Ecdysozoa</taxon>
        <taxon>Nematoda</taxon>
        <taxon>Chromadorea</taxon>
        <taxon>Rhabditida</taxon>
        <taxon>Spirurina</taxon>
        <taxon>Spiruromorpha</taxon>
        <taxon>Filarioidea</taxon>
        <taxon>Onchocercidae</taxon>
        <taxon>Acanthocheilonema</taxon>
    </lineage>
</organism>
<reference evidence="5 6" key="1">
    <citation type="submission" date="2018-08" db="EMBL/GenBank/DDBJ databases">
        <authorList>
            <person name="Laetsch R D."/>
            <person name="Stevens L."/>
            <person name="Kumar S."/>
            <person name="Blaxter L. M."/>
        </authorList>
    </citation>
    <scope>NUCLEOTIDE SEQUENCE [LARGE SCALE GENOMIC DNA]</scope>
</reference>
<dbReference type="GO" id="GO:0060964">
    <property type="term" value="P:regulation of miRNA-mediated gene silencing"/>
    <property type="evidence" value="ECO:0007669"/>
    <property type="project" value="InterPro"/>
</dbReference>
<comment type="similarity">
    <text evidence="1">Belongs to the maelstrom family.</text>
</comment>
<protein>
    <recommendedName>
        <fullName evidence="4">Maelstrom domain-containing protein</fullName>
    </recommendedName>
</protein>
<dbReference type="AlphaFoldDB" id="A0A498SE67"/>
<feature type="compositionally biased region" description="Basic and acidic residues" evidence="3">
    <location>
        <begin position="815"/>
        <end position="830"/>
    </location>
</feature>
<dbReference type="GO" id="GO:0031047">
    <property type="term" value="P:regulatory ncRNA-mediated gene silencing"/>
    <property type="evidence" value="ECO:0007669"/>
    <property type="project" value="UniProtKB-KW"/>
</dbReference>
<dbReference type="STRING" id="6277.A0A498SE67"/>
<evidence type="ECO:0000313" key="5">
    <source>
        <dbReference type="EMBL" id="VBB30514.1"/>
    </source>
</evidence>
<gene>
    <name evidence="5" type="ORF">NAV_LOCUS5305</name>
</gene>
<feature type="compositionally biased region" description="Polar residues" evidence="3">
    <location>
        <begin position="832"/>
        <end position="842"/>
    </location>
</feature>
<proteinExistence type="inferred from homology"/>
<dbReference type="EMBL" id="UPTC01000899">
    <property type="protein sequence ID" value="VBB30514.1"/>
    <property type="molecule type" value="Genomic_DNA"/>
</dbReference>
<feature type="region of interest" description="Disordered" evidence="3">
    <location>
        <begin position="798"/>
        <end position="842"/>
    </location>
</feature>
<name>A0A498SE67_ACAVI</name>
<evidence type="ECO:0000259" key="4">
    <source>
        <dbReference type="Pfam" id="PF13017"/>
    </source>
</evidence>
<evidence type="ECO:0000313" key="6">
    <source>
        <dbReference type="Proteomes" id="UP000276991"/>
    </source>
</evidence>
<dbReference type="Proteomes" id="UP000276991">
    <property type="component" value="Unassembled WGS sequence"/>
</dbReference>
<sequence>MEYSIKPKMEQKLGKRLRTVDVLQFGLPRWDELSFEEKEEWKERAKEYNKSKTGRNQRILRRLEYHQRKQHVDEQKNFAQPYISRKLKPSKIIPPSRRYDEVDQYSRKYFSGIDDDFEEKRENDRKEFIDRYQWKFAQKDLESKKKFFYESEIIFVTANVYYEDSSNERLIPSEISILKFSIRRGIYDHRHYVLGFAENGILCKNSEVEAEENEQTTGLLMDCSKMTGNARFDYVQIWDEIKEFTKIAGDSVKLLLLSKDWNVVVGSFDALFMHANEKSFSRIETRFAILEDYFMVIYAIVHDVCINNSIKSDVAIEMNKSWCRDDLMMCDFHDGLKYTKQYQARNCSLFIAHKAVFSFLKLCKKHVFPACKFAERHIPNKELLPTVEDDFLERTSQQWPYLRSSIDEAGYSSVDSIAIQSISLPLPKKITLKSNMMKETASAYSTGRAKSAATVLEKKTKSACNTIIDKDSELGSMTNQIGFHYHIKKWLDNQPFLPNADSCETSFFSCNPHVSDASTLDKHYAPVDRVTDQQLFSTSQFTSFSAHRPYREIPLHRDEGQKSNFGVTKSQKSLSFRSSTDDIGFSNVVINSNLNKILPSNEKDEVLVDLSLIDNDSDAELFCDASIPSSLCGQGSLMQASQQLAPRISEAYQNYSFLKISNKVRQTSLSPKKIEATHNTIKNVPESYHDQLVSTHNTYPLSEKLDRIFNQDMIIPSRRESKECGPNFIRYPQKTPKLPLPNDNLIPERTSGGFCIPDFYQKNCPYIRRNRSATSTSYRQAEDRQKNINEKSGIIANQMIMPRNPHASNQSVARNEQKERKADTSADKLQHHSSSSPTQPLLVNNTDGYKCTSQKVNVTKPFILEPLICKEAEMFGWSENVQNVSEQKFTRWLNSMYFESEISRSNT</sequence>
<keyword evidence="2" id="KW-0943">RNA-mediated gene silencing</keyword>
<evidence type="ECO:0000256" key="2">
    <source>
        <dbReference type="ARBA" id="ARBA00023158"/>
    </source>
</evidence>
<accession>A0A498SE67</accession>
<feature type="domain" description="Maelstrom" evidence="4">
    <location>
        <begin position="167"/>
        <end position="382"/>
    </location>
</feature>
<evidence type="ECO:0000256" key="3">
    <source>
        <dbReference type="SAM" id="MobiDB-lite"/>
    </source>
</evidence>